<protein>
    <submittedName>
        <fullName evidence="1">Uncharacterized protein</fullName>
    </submittedName>
</protein>
<dbReference type="HOGENOM" id="CLU_1929009_0_0_1"/>
<keyword evidence="2" id="KW-1185">Reference proteome</keyword>
<evidence type="ECO:0000313" key="2">
    <source>
        <dbReference type="Proteomes" id="UP000001745"/>
    </source>
</evidence>
<accession>B8ME06</accession>
<evidence type="ECO:0000313" key="1">
    <source>
        <dbReference type="EMBL" id="EED16083.1"/>
    </source>
</evidence>
<dbReference type="RefSeq" id="XP_002483317.1">
    <property type="nucleotide sequence ID" value="XM_002483272.1"/>
</dbReference>
<dbReference type="VEuPathDB" id="FungiDB:TSTA_011920"/>
<sequence>MGKSRIGVSIYPHLPYEQILAPYTVKEAEDYESEPQLDLEQTLVEYGKQQYTIDGLRDRVKYQEAQVPAAMCFLRTVQVSYLADDGTDSEATTIQVPNCTCEESCREVRGYQSPNDRVDRITDEKLSTPEI</sequence>
<dbReference type="Proteomes" id="UP000001745">
    <property type="component" value="Unassembled WGS sequence"/>
</dbReference>
<dbReference type="InParanoid" id="B8ME06"/>
<gene>
    <name evidence="1" type="ORF">TSTA_011920</name>
</gene>
<name>B8ME06_TALSN</name>
<reference evidence="2" key="1">
    <citation type="journal article" date="2015" name="Genome Announc.">
        <title>Genome sequence of the AIDS-associated pathogen Penicillium marneffei (ATCC18224) and its near taxonomic relative Talaromyces stipitatus (ATCC10500).</title>
        <authorList>
            <person name="Nierman W.C."/>
            <person name="Fedorova-Abrams N.D."/>
            <person name="Andrianopoulos A."/>
        </authorList>
    </citation>
    <scope>NUCLEOTIDE SEQUENCE [LARGE SCALE GENOMIC DNA]</scope>
    <source>
        <strain evidence="2">ATCC 10500 / CBS 375.48 / QM 6759 / NRRL 1006</strain>
    </source>
</reference>
<organism evidence="1 2">
    <name type="scientific">Talaromyces stipitatus (strain ATCC 10500 / CBS 375.48 / QM 6759 / NRRL 1006)</name>
    <name type="common">Penicillium stipitatum</name>
    <dbReference type="NCBI Taxonomy" id="441959"/>
    <lineage>
        <taxon>Eukaryota</taxon>
        <taxon>Fungi</taxon>
        <taxon>Dikarya</taxon>
        <taxon>Ascomycota</taxon>
        <taxon>Pezizomycotina</taxon>
        <taxon>Eurotiomycetes</taxon>
        <taxon>Eurotiomycetidae</taxon>
        <taxon>Eurotiales</taxon>
        <taxon>Trichocomaceae</taxon>
        <taxon>Talaromyces</taxon>
        <taxon>Talaromyces sect. Talaromyces</taxon>
    </lineage>
</organism>
<dbReference type="EMBL" id="EQ962656">
    <property type="protein sequence ID" value="EED16083.1"/>
    <property type="molecule type" value="Genomic_DNA"/>
</dbReference>
<dbReference type="GeneID" id="8104040"/>
<proteinExistence type="predicted"/>
<dbReference type="AlphaFoldDB" id="B8ME06"/>